<sequence length="257" mass="28668">MRILAALCLILFASLPALAQPRQQPAQNAQNGQTLTRDWLRIPRDDRTAYMTGASAGVRAYAESQPGTPMPAMVVVSRAVSAMDRAARDPLTSGQPMMQMALKAVMDSQDRGIHFVESGGHVRDPQFDQRILFDYPWLQPLDLEGFVATPYTPHDTFADSWKSAYQHQKLFFIQGFGDMAAARCLDAFGDTPKGRDCLRPLLPLPPEAVVAQMDQIYRDRRFAKSGYDLVIRAALVRMVGGDWEKILLSQPTERGTR</sequence>
<dbReference type="EMBL" id="BLTE01000002">
    <property type="protein sequence ID" value="GFK92853.1"/>
    <property type="molecule type" value="Genomic_DNA"/>
</dbReference>
<protein>
    <submittedName>
        <fullName evidence="2">Uncharacterized protein</fullName>
    </submittedName>
</protein>
<gene>
    <name evidence="2" type="ORF">NNJEOMEG_00681</name>
</gene>
<evidence type="ECO:0000256" key="1">
    <source>
        <dbReference type="SAM" id="SignalP"/>
    </source>
</evidence>
<name>A0A6V8LJF1_9BACT</name>
<keyword evidence="3" id="KW-1185">Reference proteome</keyword>
<reference evidence="2 3" key="2">
    <citation type="submission" date="2020-05" db="EMBL/GenBank/DDBJ databases">
        <title>Draft genome sequence of Desulfovibrio sp. strainFSS-1.</title>
        <authorList>
            <person name="Shimoshige H."/>
            <person name="Kobayashi H."/>
            <person name="Maekawa T."/>
        </authorList>
    </citation>
    <scope>NUCLEOTIDE SEQUENCE [LARGE SCALE GENOMIC DNA]</scope>
    <source>
        <strain evidence="2 3">SIID29052-01</strain>
    </source>
</reference>
<dbReference type="AlphaFoldDB" id="A0A6V8LJF1"/>
<evidence type="ECO:0000313" key="3">
    <source>
        <dbReference type="Proteomes" id="UP000494245"/>
    </source>
</evidence>
<reference evidence="2 3" key="1">
    <citation type="submission" date="2020-04" db="EMBL/GenBank/DDBJ databases">
        <authorList>
            <consortium name="Desulfovibrio sp. FSS-1 genome sequencing consortium"/>
            <person name="Shimoshige H."/>
            <person name="Kobayashi H."/>
            <person name="Maekawa T."/>
        </authorList>
    </citation>
    <scope>NUCLEOTIDE SEQUENCE [LARGE SCALE GENOMIC DNA]</scope>
    <source>
        <strain evidence="2 3">SIID29052-01</strain>
    </source>
</reference>
<keyword evidence="1" id="KW-0732">Signal</keyword>
<organism evidence="2 3">
    <name type="scientific">Fundidesulfovibrio magnetotacticus</name>
    <dbReference type="NCBI Taxonomy" id="2730080"/>
    <lineage>
        <taxon>Bacteria</taxon>
        <taxon>Pseudomonadati</taxon>
        <taxon>Thermodesulfobacteriota</taxon>
        <taxon>Desulfovibrionia</taxon>
        <taxon>Desulfovibrionales</taxon>
        <taxon>Desulfovibrionaceae</taxon>
        <taxon>Fundidesulfovibrio</taxon>
    </lineage>
</organism>
<evidence type="ECO:0000313" key="2">
    <source>
        <dbReference type="EMBL" id="GFK92853.1"/>
    </source>
</evidence>
<feature type="chain" id="PRO_5028855313" evidence="1">
    <location>
        <begin position="20"/>
        <end position="257"/>
    </location>
</feature>
<feature type="signal peptide" evidence="1">
    <location>
        <begin position="1"/>
        <end position="19"/>
    </location>
</feature>
<dbReference type="RefSeq" id="WP_173081319.1">
    <property type="nucleotide sequence ID" value="NZ_BLTE01000002.1"/>
</dbReference>
<accession>A0A6V8LJF1</accession>
<dbReference type="Proteomes" id="UP000494245">
    <property type="component" value="Unassembled WGS sequence"/>
</dbReference>
<comment type="caution">
    <text evidence="2">The sequence shown here is derived from an EMBL/GenBank/DDBJ whole genome shotgun (WGS) entry which is preliminary data.</text>
</comment>
<proteinExistence type="predicted"/>